<dbReference type="InterPro" id="IPR020449">
    <property type="entry name" value="Tscrpt_reg_AraC-type_HTH"/>
</dbReference>
<dbReference type="InterPro" id="IPR003313">
    <property type="entry name" value="AraC-bd"/>
</dbReference>
<evidence type="ECO:0000313" key="6">
    <source>
        <dbReference type="EMBL" id="ARN22021.1"/>
    </source>
</evidence>
<dbReference type="KEGG" id="rgu:A4W93_20140"/>
<accession>A0A1W6LCM7</accession>
<dbReference type="PROSITE" id="PS00041">
    <property type="entry name" value="HTH_ARAC_FAMILY_1"/>
    <property type="match status" value="1"/>
</dbReference>
<dbReference type="RefSeq" id="WP_085752317.1">
    <property type="nucleotide sequence ID" value="NZ_BSPR01000006.1"/>
</dbReference>
<evidence type="ECO:0000256" key="1">
    <source>
        <dbReference type="ARBA" id="ARBA00022491"/>
    </source>
</evidence>
<dbReference type="GO" id="GO:0043565">
    <property type="term" value="F:sequence-specific DNA binding"/>
    <property type="evidence" value="ECO:0007669"/>
    <property type="project" value="InterPro"/>
</dbReference>
<dbReference type="PANTHER" id="PTHR11019">
    <property type="entry name" value="HTH-TYPE TRANSCRIPTIONAL REGULATOR NIMR"/>
    <property type="match status" value="1"/>
</dbReference>
<evidence type="ECO:0000256" key="3">
    <source>
        <dbReference type="ARBA" id="ARBA00023125"/>
    </source>
</evidence>
<dbReference type="Gene3D" id="1.10.10.60">
    <property type="entry name" value="Homeodomain-like"/>
    <property type="match status" value="1"/>
</dbReference>
<dbReference type="Pfam" id="PF02311">
    <property type="entry name" value="AraC_binding"/>
    <property type="match status" value="1"/>
</dbReference>
<dbReference type="InterPro" id="IPR018062">
    <property type="entry name" value="HTH_AraC-typ_CS"/>
</dbReference>
<dbReference type="CDD" id="cd06124">
    <property type="entry name" value="cupin_NimR-like_N"/>
    <property type="match status" value="1"/>
</dbReference>
<dbReference type="InterPro" id="IPR011051">
    <property type="entry name" value="RmlC_Cupin_sf"/>
</dbReference>
<keyword evidence="2" id="KW-0805">Transcription regulation</keyword>
<proteinExistence type="predicted"/>
<evidence type="ECO:0000256" key="5">
    <source>
        <dbReference type="ARBA" id="ARBA00023163"/>
    </source>
</evidence>
<sequence>MPATHRPAPLPQVLVEVDRAPAPVACRATDYPAGWQIEPHAHAKHQLVHAVQGVMVVQAAAGRWVIPPTRGLWLPAGMEHAIRCIGEVHMRSLFVKPDAAPKLPEGCCAVGISPLLRELIRAAVDVQHPYTPNSRDGRLMRLMLDELRALPVLPLHLPMPTDPRLAAICSHLQQQLDDPSTLADWAARLSVDVKTIQRLFAAGTGMTFGQWRQQARLLRALELLASGEKVIDVALALGYESPSAFATMFRRQFGQTPSQFFAAR</sequence>
<dbReference type="InterPro" id="IPR009057">
    <property type="entry name" value="Homeodomain-like_sf"/>
</dbReference>
<reference evidence="6 7" key="1">
    <citation type="submission" date="2016-04" db="EMBL/GenBank/DDBJ databases">
        <title>Complete genome sequence of natural rubber-degrading, novel Gram-negative bacterium, Rhizobacter gummiphilus strain NS21.</title>
        <authorList>
            <person name="Tabata M."/>
            <person name="Kasai D."/>
            <person name="Fukuda M."/>
        </authorList>
    </citation>
    <scope>NUCLEOTIDE SEQUENCE [LARGE SCALE GENOMIC DNA]</scope>
    <source>
        <strain evidence="6 7">NS21</strain>
    </source>
</reference>
<dbReference type="Proteomes" id="UP000193427">
    <property type="component" value="Chromosome"/>
</dbReference>
<dbReference type="InterPro" id="IPR018060">
    <property type="entry name" value="HTH_AraC"/>
</dbReference>
<protein>
    <submittedName>
        <fullName evidence="6">AraC family transcriptional regulator</fullName>
    </submittedName>
</protein>
<evidence type="ECO:0000256" key="2">
    <source>
        <dbReference type="ARBA" id="ARBA00023015"/>
    </source>
</evidence>
<keyword evidence="3" id="KW-0238">DNA-binding</keyword>
<organism evidence="6 7">
    <name type="scientific">Piscinibacter gummiphilus</name>
    <dbReference type="NCBI Taxonomy" id="946333"/>
    <lineage>
        <taxon>Bacteria</taxon>
        <taxon>Pseudomonadati</taxon>
        <taxon>Pseudomonadota</taxon>
        <taxon>Betaproteobacteria</taxon>
        <taxon>Burkholderiales</taxon>
        <taxon>Sphaerotilaceae</taxon>
        <taxon>Piscinibacter</taxon>
    </lineage>
</organism>
<dbReference type="PROSITE" id="PS01124">
    <property type="entry name" value="HTH_ARAC_FAMILY_2"/>
    <property type="match status" value="1"/>
</dbReference>
<dbReference type="STRING" id="946333.A4W93_20140"/>
<gene>
    <name evidence="6" type="ORF">A4W93_20140</name>
</gene>
<dbReference type="SUPFAM" id="SSF46689">
    <property type="entry name" value="Homeodomain-like"/>
    <property type="match status" value="1"/>
</dbReference>
<dbReference type="InterPro" id="IPR014710">
    <property type="entry name" value="RmlC-like_jellyroll"/>
</dbReference>
<evidence type="ECO:0000256" key="4">
    <source>
        <dbReference type="ARBA" id="ARBA00023159"/>
    </source>
</evidence>
<keyword evidence="4" id="KW-0010">Activator</keyword>
<dbReference type="EMBL" id="CP015118">
    <property type="protein sequence ID" value="ARN22021.1"/>
    <property type="molecule type" value="Genomic_DNA"/>
</dbReference>
<dbReference type="GO" id="GO:0003700">
    <property type="term" value="F:DNA-binding transcription factor activity"/>
    <property type="evidence" value="ECO:0007669"/>
    <property type="project" value="InterPro"/>
</dbReference>
<dbReference type="Gene3D" id="2.60.120.10">
    <property type="entry name" value="Jelly Rolls"/>
    <property type="match status" value="1"/>
</dbReference>
<dbReference type="SMART" id="SM00342">
    <property type="entry name" value="HTH_ARAC"/>
    <property type="match status" value="1"/>
</dbReference>
<keyword evidence="5" id="KW-0804">Transcription</keyword>
<dbReference type="PRINTS" id="PR00032">
    <property type="entry name" value="HTHARAC"/>
</dbReference>
<dbReference type="AlphaFoldDB" id="A0A1W6LCM7"/>
<dbReference type="Pfam" id="PF12833">
    <property type="entry name" value="HTH_18"/>
    <property type="match status" value="1"/>
</dbReference>
<dbReference type="SUPFAM" id="SSF51182">
    <property type="entry name" value="RmlC-like cupins"/>
    <property type="match status" value="1"/>
</dbReference>
<name>A0A1W6LCM7_9BURK</name>
<keyword evidence="1" id="KW-0678">Repressor</keyword>
<keyword evidence="7" id="KW-1185">Reference proteome</keyword>
<evidence type="ECO:0000313" key="7">
    <source>
        <dbReference type="Proteomes" id="UP000193427"/>
    </source>
</evidence>
<dbReference type="FunFam" id="1.10.10.60:FF:000132">
    <property type="entry name" value="AraC family transcriptional regulator"/>
    <property type="match status" value="1"/>
</dbReference>
<dbReference type="OrthoDB" id="2536004at2"/>
<dbReference type="PANTHER" id="PTHR11019:SF159">
    <property type="entry name" value="TRANSCRIPTIONAL REGULATOR-RELATED"/>
    <property type="match status" value="1"/>
</dbReference>